<feature type="domain" description="Gfo/Idh/MocA-like oxidoreductase bacterial type C-terminal" evidence="1">
    <location>
        <begin position="167"/>
        <end position="237"/>
    </location>
</feature>
<comment type="caution">
    <text evidence="2">The sequence shown here is derived from an EMBL/GenBank/DDBJ whole genome shotgun (WGS) entry which is preliminary data.</text>
</comment>
<evidence type="ECO:0000313" key="2">
    <source>
        <dbReference type="EMBL" id="GAG04540.1"/>
    </source>
</evidence>
<dbReference type="SUPFAM" id="SSF55347">
    <property type="entry name" value="Glyceraldehyde-3-phosphate dehydrogenase-like, C-terminal domain"/>
    <property type="match status" value="1"/>
</dbReference>
<protein>
    <recommendedName>
        <fullName evidence="1">Gfo/Idh/MocA-like oxidoreductase bacterial type C-terminal domain-containing protein</fullName>
    </recommendedName>
</protein>
<organism evidence="2">
    <name type="scientific">marine sediment metagenome</name>
    <dbReference type="NCBI Taxonomy" id="412755"/>
    <lineage>
        <taxon>unclassified sequences</taxon>
        <taxon>metagenomes</taxon>
        <taxon>ecological metagenomes</taxon>
    </lineage>
</organism>
<dbReference type="AlphaFoldDB" id="X0UG48"/>
<dbReference type="InterPro" id="IPR043906">
    <property type="entry name" value="Gfo/Idh/MocA_OxRdtase_bact_C"/>
</dbReference>
<dbReference type="PANTHER" id="PTHR43818">
    <property type="entry name" value="BCDNA.GH03377"/>
    <property type="match status" value="1"/>
</dbReference>
<reference evidence="2" key="1">
    <citation type="journal article" date="2014" name="Front. Microbiol.">
        <title>High frequency of phylogenetically diverse reductive dehalogenase-homologous genes in deep subseafloor sedimentary metagenomes.</title>
        <authorList>
            <person name="Kawai M."/>
            <person name="Futagami T."/>
            <person name="Toyoda A."/>
            <person name="Takaki Y."/>
            <person name="Nishi S."/>
            <person name="Hori S."/>
            <person name="Arai W."/>
            <person name="Tsubouchi T."/>
            <person name="Morono Y."/>
            <person name="Uchiyama I."/>
            <person name="Ito T."/>
            <person name="Fujiyama A."/>
            <person name="Inagaki F."/>
            <person name="Takami H."/>
        </authorList>
    </citation>
    <scope>NUCLEOTIDE SEQUENCE</scope>
    <source>
        <strain evidence="2">Expedition CK06-06</strain>
    </source>
</reference>
<dbReference type="PANTHER" id="PTHR43818:SF5">
    <property type="entry name" value="OXIDOREDUCTASE FAMILY PROTEIN"/>
    <property type="match status" value="1"/>
</dbReference>
<gene>
    <name evidence="2" type="ORF">S01H1_40250</name>
</gene>
<evidence type="ECO:0000259" key="1">
    <source>
        <dbReference type="Pfam" id="PF19051"/>
    </source>
</evidence>
<feature type="domain" description="Gfo/Idh/MocA-like oxidoreductase bacterial type C-terminal" evidence="1">
    <location>
        <begin position="7"/>
        <end position="73"/>
    </location>
</feature>
<dbReference type="InterPro" id="IPR050463">
    <property type="entry name" value="Gfo/Idh/MocA_oxidrdct_glycsds"/>
</dbReference>
<name>X0UG48_9ZZZZ</name>
<feature type="non-terminal residue" evidence="2">
    <location>
        <position position="1"/>
    </location>
</feature>
<proteinExistence type="predicted"/>
<dbReference type="Gene3D" id="3.30.360.10">
    <property type="entry name" value="Dihydrodipicolinate Reductase, domain 2"/>
    <property type="match status" value="1"/>
</dbReference>
<dbReference type="EMBL" id="BARS01025473">
    <property type="protein sequence ID" value="GAG04540.1"/>
    <property type="molecule type" value="Genomic_DNA"/>
</dbReference>
<accession>X0UG48</accession>
<dbReference type="Pfam" id="PF19051">
    <property type="entry name" value="GFO_IDH_MocA_C2"/>
    <property type="match status" value="2"/>
</dbReference>
<sequence>RFPDTAPPKGLDWDMWLGPRPKRPYKDNISLYKFRWWDNYSSQMANWGVHYCDAMRWMLAEQAPVSISAHGGRFALDDDRTIPDTMEVIFEMPSGVLLIFGQYEANGGPALIDGEVEFRGTLGNLYAGTSGEAGYKIVPSRAGQFQDSGSNIEPHEGKRIDGDLTVQHIRNFLDCVKTRRRPNCDMETGHRSTTFALLANIALATKTRIQWDPKKERAINNRRANKLLHYEYRKPWKLG</sequence>